<dbReference type="InterPro" id="IPR001660">
    <property type="entry name" value="SAM"/>
</dbReference>
<evidence type="ECO:0000313" key="3">
    <source>
        <dbReference type="Proteomes" id="UP000270094"/>
    </source>
</evidence>
<evidence type="ECO:0000259" key="1">
    <source>
        <dbReference type="PROSITE" id="PS50105"/>
    </source>
</evidence>
<dbReference type="Gene3D" id="1.10.150.50">
    <property type="entry name" value="Transcription Factor, Ets-1"/>
    <property type="match status" value="1"/>
</dbReference>
<accession>A0A3P7INI3</accession>
<dbReference type="OrthoDB" id="5875191at2759"/>
<sequence>MVRKAIRSPLVANGADSVMPSEVFEWTTKDVAIWLQNAGFQQYADLFAVQHKVRSSNLLFEICRFFKFTVCGDFKITVFSIPQSYMTDF</sequence>
<organism evidence="2 3">
    <name type="scientific">Strongylus vulgaris</name>
    <name type="common">Blood worm</name>
    <dbReference type="NCBI Taxonomy" id="40348"/>
    <lineage>
        <taxon>Eukaryota</taxon>
        <taxon>Metazoa</taxon>
        <taxon>Ecdysozoa</taxon>
        <taxon>Nematoda</taxon>
        <taxon>Chromadorea</taxon>
        <taxon>Rhabditida</taxon>
        <taxon>Rhabditina</taxon>
        <taxon>Rhabditomorpha</taxon>
        <taxon>Strongyloidea</taxon>
        <taxon>Strongylidae</taxon>
        <taxon>Strongylus</taxon>
    </lineage>
</organism>
<dbReference type="PROSITE" id="PS50105">
    <property type="entry name" value="SAM_DOMAIN"/>
    <property type="match status" value="1"/>
</dbReference>
<gene>
    <name evidence="2" type="ORF">SVUK_LOCUS9648</name>
</gene>
<protein>
    <recommendedName>
        <fullName evidence="1">SAM domain-containing protein</fullName>
    </recommendedName>
</protein>
<evidence type="ECO:0000313" key="2">
    <source>
        <dbReference type="EMBL" id="VDM74650.1"/>
    </source>
</evidence>
<name>A0A3P7INI3_STRVU</name>
<reference evidence="2 3" key="1">
    <citation type="submission" date="2018-11" db="EMBL/GenBank/DDBJ databases">
        <authorList>
            <consortium name="Pathogen Informatics"/>
        </authorList>
    </citation>
    <scope>NUCLEOTIDE SEQUENCE [LARGE SCALE GENOMIC DNA]</scope>
</reference>
<dbReference type="Proteomes" id="UP000270094">
    <property type="component" value="Unassembled WGS sequence"/>
</dbReference>
<feature type="domain" description="SAM" evidence="1">
    <location>
        <begin position="26"/>
        <end position="47"/>
    </location>
</feature>
<dbReference type="Pfam" id="PF07647">
    <property type="entry name" value="SAM_2"/>
    <property type="match status" value="1"/>
</dbReference>
<dbReference type="AlphaFoldDB" id="A0A3P7INI3"/>
<keyword evidence="3" id="KW-1185">Reference proteome</keyword>
<dbReference type="InterPro" id="IPR013761">
    <property type="entry name" value="SAM/pointed_sf"/>
</dbReference>
<dbReference type="EMBL" id="UYYB01094566">
    <property type="protein sequence ID" value="VDM74650.1"/>
    <property type="molecule type" value="Genomic_DNA"/>
</dbReference>
<dbReference type="SUPFAM" id="SSF47769">
    <property type="entry name" value="SAM/Pointed domain"/>
    <property type="match status" value="1"/>
</dbReference>
<proteinExistence type="predicted"/>